<dbReference type="InterPro" id="IPR004634">
    <property type="entry name" value="Pept_S49_pIV"/>
</dbReference>
<evidence type="ECO:0000256" key="7">
    <source>
        <dbReference type="PIRNR" id="PIRNR001217"/>
    </source>
</evidence>
<dbReference type="NCBIfam" id="TIGR00706">
    <property type="entry name" value="SppA_dom"/>
    <property type="match status" value="1"/>
</dbReference>
<evidence type="ECO:0000256" key="2">
    <source>
        <dbReference type="ARBA" id="ARBA00008683"/>
    </source>
</evidence>
<dbReference type="GO" id="GO:0005886">
    <property type="term" value="C:plasma membrane"/>
    <property type="evidence" value="ECO:0007669"/>
    <property type="project" value="UniProtKB-SubCell"/>
</dbReference>
<keyword evidence="3 7" id="KW-0645">Protease</keyword>
<dbReference type="PANTHER" id="PTHR33209">
    <property type="entry name" value="PROTEASE 4"/>
    <property type="match status" value="1"/>
</dbReference>
<evidence type="ECO:0000256" key="8">
    <source>
        <dbReference type="PIRSR" id="PIRSR001217-1"/>
    </source>
</evidence>
<evidence type="ECO:0000256" key="9">
    <source>
        <dbReference type="SAM" id="Phobius"/>
    </source>
</evidence>
<dbReference type="GO" id="GO:0006465">
    <property type="term" value="P:signal peptide processing"/>
    <property type="evidence" value="ECO:0007669"/>
    <property type="project" value="InterPro"/>
</dbReference>
<sequence length="602" mass="65905">MRDFLKHTLATVLGLFIFMGISIGSLLMLVIVASVSSRDASPTVKDRSILVFDVSETITDAPSSASPREVLSGALAGSDRSTIALRSVLNTIDAAAKDKRITGLYLYDGEGSSTSGLATLREVRKALEQFKATGKKIYAYGVDWKEREYYLASIADQIAVNPIGNLEINGFNAEAVFFAEALQNYGVGVQVTRVGKYKSAVEPFLRSSRSPADRQQTQQWLNDLWGEFVATTSKSRNLKPAQLQQIVDSAGFLTATEARDRKLVDRVLYADEMSAQLKTLTGNDEESKSFRQVSLKNYARVAEDKATRQNSQNQVAIVYVDGQIVNGQGTAGNAGGDRIARQLRDLRLDDDVKAIVLRVNSPGGSATASDVIQREAILARKAKPLVVSMGNLAASGGYWIATYSDRIYAEPNTITGSIGVFGQVLNVQKLANQNGITWDTVKTGRFADAQTLSRPKTPEELKLIQRSVDKIYDQFLSKVSESRKLDKAKVAEIAQGRVWSGGMAKSLGLVDELGGLDEAIRDAANRAKLGDDWQVEEYPKSRTFEERLLERLVGASLGIAAPKPDDLLTQGIETVQQQLEALRSMNDPQHIYLQLPVNFQIR</sequence>
<protein>
    <recommendedName>
        <fullName evidence="7">Protease 4</fullName>
        <ecNumber evidence="7">3.4.21.-</ecNumber>
    </recommendedName>
    <alternativeName>
        <fullName evidence="7">Endopeptidase IV</fullName>
    </alternativeName>
    <alternativeName>
        <fullName evidence="7">Protease IV</fullName>
    </alternativeName>
    <alternativeName>
        <fullName evidence="7">Signal peptide peptidase</fullName>
    </alternativeName>
</protein>
<comment type="caution">
    <text evidence="11">The sequence shown here is derived from an EMBL/GenBank/DDBJ whole genome shotgun (WGS) entry which is preliminary data.</text>
</comment>
<feature type="active site" description="Proton donor/acceptor" evidence="8">
    <location>
        <position position="198"/>
    </location>
</feature>
<dbReference type="EC" id="3.4.21.-" evidence="7"/>
<evidence type="ECO:0000256" key="1">
    <source>
        <dbReference type="ARBA" id="ARBA00004370"/>
    </source>
</evidence>
<evidence type="ECO:0000313" key="12">
    <source>
        <dbReference type="Proteomes" id="UP000646053"/>
    </source>
</evidence>
<evidence type="ECO:0000256" key="3">
    <source>
        <dbReference type="ARBA" id="ARBA00022670"/>
    </source>
</evidence>
<dbReference type="SUPFAM" id="SSF52096">
    <property type="entry name" value="ClpP/crotonase"/>
    <property type="match status" value="2"/>
</dbReference>
<keyword evidence="9" id="KW-1133">Transmembrane helix</keyword>
<evidence type="ECO:0000313" key="11">
    <source>
        <dbReference type="EMBL" id="NDJ19973.1"/>
    </source>
</evidence>
<keyword evidence="6 7" id="KW-0472">Membrane</keyword>
<keyword evidence="7" id="KW-0997">Cell inner membrane</keyword>
<evidence type="ECO:0000256" key="5">
    <source>
        <dbReference type="ARBA" id="ARBA00022825"/>
    </source>
</evidence>
<dbReference type="InterPro" id="IPR047217">
    <property type="entry name" value="S49_SppA_67K_type_N"/>
</dbReference>
<dbReference type="EMBL" id="WVIE01000051">
    <property type="protein sequence ID" value="NDJ19973.1"/>
    <property type="molecule type" value="Genomic_DNA"/>
</dbReference>
<keyword evidence="12" id="KW-1185">Reference proteome</keyword>
<evidence type="ECO:0000256" key="4">
    <source>
        <dbReference type="ARBA" id="ARBA00022801"/>
    </source>
</evidence>
<dbReference type="InterPro" id="IPR029045">
    <property type="entry name" value="ClpP/crotonase-like_dom_sf"/>
</dbReference>
<dbReference type="NCBIfam" id="TIGR00705">
    <property type="entry name" value="SppA_67K"/>
    <property type="match status" value="1"/>
</dbReference>
<dbReference type="Gene3D" id="3.90.226.10">
    <property type="entry name" value="2-enoyl-CoA Hydratase, Chain A, domain 1"/>
    <property type="match status" value="4"/>
</dbReference>
<dbReference type="CDD" id="cd07018">
    <property type="entry name" value="S49_SppA_67K_type"/>
    <property type="match status" value="1"/>
</dbReference>
<comment type="subcellular location">
    <subcellularLocation>
        <location evidence="7">Cell inner membrane</location>
    </subcellularLocation>
    <subcellularLocation>
        <location evidence="1">Membrane</location>
    </subcellularLocation>
</comment>
<dbReference type="PANTHER" id="PTHR33209:SF1">
    <property type="entry name" value="PEPTIDASE S49 DOMAIN-CONTAINING PROTEIN"/>
    <property type="match status" value="1"/>
</dbReference>
<feature type="active site" description="Nucleophile" evidence="8">
    <location>
        <position position="395"/>
    </location>
</feature>
<gene>
    <name evidence="11" type="primary">sppA</name>
    <name evidence="11" type="ORF">GS601_22290</name>
</gene>
<keyword evidence="5" id="KW-0720">Serine protease</keyword>
<dbReference type="AlphaFoldDB" id="A0A8J7Z8G3"/>
<accession>A0A8J7Z8G3</accession>
<dbReference type="RefSeq" id="WP_162425496.1">
    <property type="nucleotide sequence ID" value="NZ_WVIE01000051.1"/>
</dbReference>
<keyword evidence="7" id="KW-1003">Cell membrane</keyword>
<dbReference type="InterPro" id="IPR047272">
    <property type="entry name" value="S49_SppA_C"/>
</dbReference>
<dbReference type="Pfam" id="PF01343">
    <property type="entry name" value="Peptidase_S49"/>
    <property type="match status" value="2"/>
</dbReference>
<dbReference type="InterPro" id="IPR004635">
    <property type="entry name" value="Pept_S49_SppA"/>
</dbReference>
<dbReference type="CDD" id="cd07023">
    <property type="entry name" value="S49_Sppa_N_C"/>
    <property type="match status" value="1"/>
</dbReference>
<name>A0A8J7Z8G3_9CYAN</name>
<comment type="similarity">
    <text evidence="2 7">Belongs to the peptidase S49 family.</text>
</comment>
<dbReference type="GO" id="GO:0008236">
    <property type="term" value="F:serine-type peptidase activity"/>
    <property type="evidence" value="ECO:0007669"/>
    <property type="project" value="UniProtKB-KW"/>
</dbReference>
<keyword evidence="4 7" id="KW-0378">Hydrolase</keyword>
<keyword evidence="9" id="KW-0812">Transmembrane</keyword>
<dbReference type="PIRSF" id="PIRSF001217">
    <property type="entry name" value="Protease_4_SppA"/>
    <property type="match status" value="1"/>
</dbReference>
<reference evidence="11" key="1">
    <citation type="submission" date="2019-12" db="EMBL/GenBank/DDBJ databases">
        <title>High-Quality draft genome sequences of three cyanobacteria isolated from the limestone walls of the Old Cathedral of Coimbra.</title>
        <authorList>
            <person name="Tiago I."/>
            <person name="Soares F."/>
            <person name="Portugal A."/>
        </authorList>
    </citation>
    <scope>NUCLEOTIDE SEQUENCE</scope>
    <source>
        <strain evidence="11">A</strain>
    </source>
</reference>
<dbReference type="Proteomes" id="UP000646053">
    <property type="component" value="Unassembled WGS sequence"/>
</dbReference>
<organism evidence="11 12">
    <name type="scientific">Myxacorys almedinensis A</name>
    <dbReference type="NCBI Taxonomy" id="2690445"/>
    <lineage>
        <taxon>Bacteria</taxon>
        <taxon>Bacillati</taxon>
        <taxon>Cyanobacteriota</taxon>
        <taxon>Cyanophyceae</taxon>
        <taxon>Leptolyngbyales</taxon>
        <taxon>Leptolyngbyaceae</taxon>
        <taxon>Myxacorys</taxon>
        <taxon>Myxacorys almedinensis</taxon>
    </lineage>
</organism>
<feature type="domain" description="Peptidase S49" evidence="10">
    <location>
        <begin position="380"/>
        <end position="529"/>
    </location>
</feature>
<feature type="transmembrane region" description="Helical" evidence="9">
    <location>
        <begin position="12"/>
        <end position="35"/>
    </location>
</feature>
<evidence type="ECO:0000256" key="6">
    <source>
        <dbReference type="ARBA" id="ARBA00023136"/>
    </source>
</evidence>
<feature type="domain" description="Peptidase S49" evidence="10">
    <location>
        <begin position="130"/>
        <end position="280"/>
    </location>
</feature>
<proteinExistence type="inferred from homology"/>
<evidence type="ECO:0000259" key="10">
    <source>
        <dbReference type="Pfam" id="PF01343"/>
    </source>
</evidence>
<dbReference type="InterPro" id="IPR002142">
    <property type="entry name" value="Peptidase_S49"/>
</dbReference>